<organism evidence="13 14">
    <name type="scientific">Saezia sanguinis</name>
    <dbReference type="NCBI Taxonomy" id="1965230"/>
    <lineage>
        <taxon>Bacteria</taxon>
        <taxon>Pseudomonadati</taxon>
        <taxon>Pseudomonadota</taxon>
        <taxon>Betaproteobacteria</taxon>
        <taxon>Burkholderiales</taxon>
        <taxon>Saeziaceae</taxon>
        <taxon>Saezia</taxon>
    </lineage>
</organism>
<dbReference type="Gene3D" id="1.10.4030.10">
    <property type="entry name" value="Porin chaperone SurA, peptide-binding domain"/>
    <property type="match status" value="1"/>
</dbReference>
<keyword evidence="4" id="KW-0812">Transmembrane</keyword>
<dbReference type="InterPro" id="IPR027304">
    <property type="entry name" value="Trigger_fact/SurA_dom_sf"/>
</dbReference>
<dbReference type="AlphaFoldDB" id="A0A433S9T8"/>
<evidence type="ECO:0000259" key="12">
    <source>
        <dbReference type="PROSITE" id="PS50198"/>
    </source>
</evidence>
<name>A0A433S9T8_9BURK</name>
<dbReference type="SUPFAM" id="SSF54534">
    <property type="entry name" value="FKBP-like"/>
    <property type="match status" value="1"/>
</dbReference>
<dbReference type="EMBL" id="PQSP01000013">
    <property type="protein sequence ID" value="RUS65434.1"/>
    <property type="molecule type" value="Genomic_DNA"/>
</dbReference>
<dbReference type="RefSeq" id="WP_126981169.1">
    <property type="nucleotide sequence ID" value="NZ_PQSP01000013.1"/>
</dbReference>
<keyword evidence="11 13" id="KW-0413">Isomerase</keyword>
<evidence type="ECO:0000256" key="8">
    <source>
        <dbReference type="ARBA" id="ARBA00038408"/>
    </source>
</evidence>
<keyword evidence="11" id="KW-0697">Rotamase</keyword>
<accession>A0A433S9T8</accession>
<dbReference type="Pfam" id="PF13624">
    <property type="entry name" value="SurA_N_3"/>
    <property type="match status" value="1"/>
</dbReference>
<dbReference type="PANTHER" id="PTHR47529">
    <property type="entry name" value="PEPTIDYL-PROLYL CIS-TRANS ISOMERASE D"/>
    <property type="match status" value="1"/>
</dbReference>
<keyword evidence="6" id="KW-0472">Membrane</keyword>
<evidence type="ECO:0000256" key="11">
    <source>
        <dbReference type="PROSITE-ProRule" id="PRU00278"/>
    </source>
</evidence>
<dbReference type="PROSITE" id="PS50198">
    <property type="entry name" value="PPIC_PPIASE_2"/>
    <property type="match status" value="1"/>
</dbReference>
<keyword evidence="3" id="KW-0997">Cell inner membrane</keyword>
<sequence>MLDMIRTHKRLMLLILVLLVFPSFVFWGIQSSHMSSGSAGEVAKIAGMPITKVQLDAYLKARVSQIMDENPGIDPQVFETAEFKQVMLNRMILGQLQSIAAQDSRLFISDYALRGALLQDPNIRSLLKPDGSLDVKEYEALLQRNGLQPQRYEENVRARVMEQRLMSAVSGGFVSQTEIDQFLQILGEKYVIRQQLFVPADFTSQVKLSDEDLKQYYEQHQNAFKTDEFASIEYVVFDAEKYMAGKEMPESTLREYYEQNLSYFTNPEQRRASHILIEVDPDAPLEQQEQGRARAQQLLDTVRQDPTKFAEIAKASSDDKSSATAGGDLGFFGRKAMVQSFEDAVFTLQKEGDISDLVITPYGYHIIMLTGIKAAEPMPFEQVKADIEKQLHAQWVEQQFAQVAREFRNDVNAGENTLTTLADKYGLTVEKAERVTPTPPAGASGVFASPAFLTAAFAPQAREGQQNTAAVEITPTQLATARVVAYTPAQLKPYEEVQAQVKAMATQEKAVDLARAAGEGALKTWQQSPEQANSAPELTITRQLVTGVAPQTASEVFRLSSAAQLPQSLGVNLNEGGYALVQLQRVDPADPVDASTRAMIQSALMQQSVNAQEQAYMNYLQTKYDVKVFAEALRASGQ</sequence>
<comment type="subcellular location">
    <subcellularLocation>
        <location evidence="1">Cell inner membrane</location>
        <topology evidence="1">Single-pass type II membrane protein</topology>
        <orientation evidence="1">Periplasmic side</orientation>
    </subcellularLocation>
</comment>
<evidence type="ECO:0000256" key="2">
    <source>
        <dbReference type="ARBA" id="ARBA00022475"/>
    </source>
</evidence>
<dbReference type="Proteomes" id="UP000286947">
    <property type="component" value="Unassembled WGS sequence"/>
</dbReference>
<dbReference type="GO" id="GO:0003755">
    <property type="term" value="F:peptidyl-prolyl cis-trans isomerase activity"/>
    <property type="evidence" value="ECO:0007669"/>
    <property type="project" value="UniProtKB-KW"/>
</dbReference>
<reference evidence="13 14" key="1">
    <citation type="submission" date="2018-01" db="EMBL/GenBank/DDBJ databases">
        <title>Saezia sanguinis gen. nov., sp. nov., in the order Burkholderiales isolated from human blood.</title>
        <authorList>
            <person name="Medina-Pascual M.J."/>
            <person name="Valdezate S."/>
            <person name="Monzon S."/>
            <person name="Cuesta I."/>
            <person name="Carrasco G."/>
            <person name="Villalon P."/>
            <person name="Saez-Nieto J.A."/>
        </authorList>
    </citation>
    <scope>NUCLEOTIDE SEQUENCE [LARGE SCALE GENOMIC DNA]</scope>
    <source>
        <strain evidence="13 14">CNM695-12</strain>
    </source>
</reference>
<dbReference type="GO" id="GO:0005886">
    <property type="term" value="C:plasma membrane"/>
    <property type="evidence" value="ECO:0007669"/>
    <property type="project" value="UniProtKB-SubCell"/>
</dbReference>
<dbReference type="InterPro" id="IPR046357">
    <property type="entry name" value="PPIase_dom_sf"/>
</dbReference>
<dbReference type="OrthoDB" id="9812372at2"/>
<dbReference type="InterPro" id="IPR052029">
    <property type="entry name" value="PpiD_chaperone"/>
</dbReference>
<evidence type="ECO:0000313" key="14">
    <source>
        <dbReference type="Proteomes" id="UP000286947"/>
    </source>
</evidence>
<keyword evidence="2" id="KW-1003">Cell membrane</keyword>
<evidence type="ECO:0000256" key="3">
    <source>
        <dbReference type="ARBA" id="ARBA00022519"/>
    </source>
</evidence>
<dbReference type="Pfam" id="PF00639">
    <property type="entry name" value="Rotamase"/>
    <property type="match status" value="1"/>
</dbReference>
<gene>
    <name evidence="13" type="primary">ppiD</name>
    <name evidence="13" type="ORF">CUZ56_03016</name>
</gene>
<evidence type="ECO:0000256" key="7">
    <source>
        <dbReference type="ARBA" id="ARBA00023186"/>
    </source>
</evidence>
<dbReference type="SUPFAM" id="SSF109998">
    <property type="entry name" value="Triger factor/SurA peptide-binding domain-like"/>
    <property type="match status" value="1"/>
</dbReference>
<evidence type="ECO:0000256" key="4">
    <source>
        <dbReference type="ARBA" id="ARBA00022692"/>
    </source>
</evidence>
<dbReference type="InterPro" id="IPR000297">
    <property type="entry name" value="PPIase_PpiC"/>
</dbReference>
<feature type="domain" description="PpiC" evidence="12">
    <location>
        <begin position="267"/>
        <end position="371"/>
    </location>
</feature>
<keyword evidence="7" id="KW-0143">Chaperone</keyword>
<keyword evidence="14" id="KW-1185">Reference proteome</keyword>
<evidence type="ECO:0000256" key="10">
    <source>
        <dbReference type="ARBA" id="ARBA00042775"/>
    </source>
</evidence>
<comment type="similarity">
    <text evidence="8">Belongs to the PpiD chaperone family.</text>
</comment>
<comment type="caution">
    <text evidence="13">The sequence shown here is derived from an EMBL/GenBank/DDBJ whole genome shotgun (WGS) entry which is preliminary data.</text>
</comment>
<dbReference type="PANTHER" id="PTHR47529:SF1">
    <property type="entry name" value="PERIPLASMIC CHAPERONE PPID"/>
    <property type="match status" value="1"/>
</dbReference>
<evidence type="ECO:0000256" key="1">
    <source>
        <dbReference type="ARBA" id="ARBA00004382"/>
    </source>
</evidence>
<evidence type="ECO:0000256" key="5">
    <source>
        <dbReference type="ARBA" id="ARBA00022989"/>
    </source>
</evidence>
<proteinExistence type="inferred from homology"/>
<evidence type="ECO:0000313" key="13">
    <source>
        <dbReference type="EMBL" id="RUS65434.1"/>
    </source>
</evidence>
<evidence type="ECO:0000256" key="9">
    <source>
        <dbReference type="ARBA" id="ARBA00040743"/>
    </source>
</evidence>
<keyword evidence="5" id="KW-1133">Transmembrane helix</keyword>
<protein>
    <recommendedName>
        <fullName evidence="9">Periplasmic chaperone PpiD</fullName>
    </recommendedName>
    <alternativeName>
        <fullName evidence="10">Periplasmic folding chaperone</fullName>
    </alternativeName>
</protein>
<dbReference type="Gene3D" id="3.10.50.40">
    <property type="match status" value="1"/>
</dbReference>
<evidence type="ECO:0000256" key="6">
    <source>
        <dbReference type="ARBA" id="ARBA00023136"/>
    </source>
</evidence>